<dbReference type="Proteomes" id="UP001310594">
    <property type="component" value="Unassembled WGS sequence"/>
</dbReference>
<evidence type="ECO:0000313" key="6">
    <source>
        <dbReference type="Proteomes" id="UP001310594"/>
    </source>
</evidence>
<accession>A0AAN7WGH7</accession>
<proteinExistence type="predicted"/>
<reference evidence="5" key="1">
    <citation type="submission" date="2023-08" db="EMBL/GenBank/DDBJ databases">
        <title>Black Yeasts Isolated from many extreme environments.</title>
        <authorList>
            <person name="Coleine C."/>
            <person name="Stajich J.E."/>
            <person name="Selbmann L."/>
        </authorList>
    </citation>
    <scope>NUCLEOTIDE SEQUENCE</scope>
    <source>
        <strain evidence="5">CCFEE 5810</strain>
    </source>
</reference>
<comment type="subcellular location">
    <subcellularLocation>
        <location evidence="1">Nucleus</location>
    </subcellularLocation>
</comment>
<comment type="caution">
    <text evidence="5">The sequence shown here is derived from an EMBL/GenBank/DDBJ whole genome shotgun (WGS) entry which is preliminary data.</text>
</comment>
<evidence type="ECO:0000256" key="1">
    <source>
        <dbReference type="ARBA" id="ARBA00004123"/>
    </source>
</evidence>
<feature type="region of interest" description="Disordered" evidence="4">
    <location>
        <begin position="217"/>
        <end position="280"/>
    </location>
</feature>
<evidence type="ECO:0000256" key="4">
    <source>
        <dbReference type="SAM" id="MobiDB-lite"/>
    </source>
</evidence>
<protein>
    <recommendedName>
        <fullName evidence="7">Tho complex subunit 7</fullName>
    </recommendedName>
</protein>
<gene>
    <name evidence="5" type="ORF">LTR97_003244</name>
</gene>
<dbReference type="Pfam" id="PF05615">
    <property type="entry name" value="THOC7"/>
    <property type="match status" value="1"/>
</dbReference>
<organism evidence="5 6">
    <name type="scientific">Elasticomyces elasticus</name>
    <dbReference type="NCBI Taxonomy" id="574655"/>
    <lineage>
        <taxon>Eukaryota</taxon>
        <taxon>Fungi</taxon>
        <taxon>Dikarya</taxon>
        <taxon>Ascomycota</taxon>
        <taxon>Pezizomycotina</taxon>
        <taxon>Dothideomycetes</taxon>
        <taxon>Dothideomycetidae</taxon>
        <taxon>Mycosphaerellales</taxon>
        <taxon>Teratosphaeriaceae</taxon>
        <taxon>Elasticomyces</taxon>
    </lineage>
</organism>
<dbReference type="GO" id="GO:0006397">
    <property type="term" value="P:mRNA processing"/>
    <property type="evidence" value="ECO:0007669"/>
    <property type="project" value="InterPro"/>
</dbReference>
<keyword evidence="3" id="KW-0175">Coiled coil</keyword>
<dbReference type="EMBL" id="JAVRQU010000004">
    <property type="protein sequence ID" value="KAK5704229.1"/>
    <property type="molecule type" value="Genomic_DNA"/>
</dbReference>
<sequence>MEHQHSYAFLPEQSQEDALHPKRLLAVEERAFQRVQRNLLGPSSLLRQLPTHLPSPPPESTSNNADEDVVSPSEKLENFRTDVLLDFAALESSLLRIQLLHNSNQRERERYAAEKAKILETAHAVRENTVELRGQLVEAQRVLELRKGYDGLAAGILDDKKVKGREETGEEIRGLEKEIEELGVESSEYENIWIGRRQQFERIVAEGEAMRRLIKGVRDEPEGEEDQNMVEGSDDVMRGDGSRLGTPMLEGRTPLRVDDGSQTPMQGSALEGGSGTPARPVNRFLEVEGAAGGMGSAAGSPLLQAVDPTADVEMAETMDVPPVKALTGLEASAKQVLEPAEGETEGMDEGL</sequence>
<feature type="region of interest" description="Disordered" evidence="4">
    <location>
        <begin position="46"/>
        <end position="73"/>
    </location>
</feature>
<evidence type="ECO:0008006" key="7">
    <source>
        <dbReference type="Google" id="ProtNLM"/>
    </source>
</evidence>
<evidence type="ECO:0000313" key="5">
    <source>
        <dbReference type="EMBL" id="KAK5704229.1"/>
    </source>
</evidence>
<name>A0AAN7WGH7_9PEZI</name>
<feature type="compositionally biased region" description="Acidic residues" evidence="4">
    <location>
        <begin position="221"/>
        <end position="234"/>
    </location>
</feature>
<dbReference type="AlphaFoldDB" id="A0AAN7WGH7"/>
<evidence type="ECO:0000256" key="3">
    <source>
        <dbReference type="SAM" id="Coils"/>
    </source>
</evidence>
<evidence type="ECO:0000256" key="2">
    <source>
        <dbReference type="ARBA" id="ARBA00023242"/>
    </source>
</evidence>
<dbReference type="InterPro" id="IPR008501">
    <property type="entry name" value="THOC7/Mft1"/>
</dbReference>
<keyword evidence="2" id="KW-0539">Nucleus</keyword>
<feature type="coiled-coil region" evidence="3">
    <location>
        <begin position="165"/>
        <end position="192"/>
    </location>
</feature>
<dbReference type="GO" id="GO:0000445">
    <property type="term" value="C:THO complex part of transcription export complex"/>
    <property type="evidence" value="ECO:0007669"/>
    <property type="project" value="InterPro"/>
</dbReference>